<protein>
    <recommendedName>
        <fullName evidence="5">DUF4868 domain-containing protein</fullName>
    </recommendedName>
</protein>
<evidence type="ECO:0000313" key="1">
    <source>
        <dbReference type="EMBL" id="PJY76132.1"/>
    </source>
</evidence>
<dbReference type="EMBL" id="PDCW01000003">
    <property type="protein sequence ID" value="PJY76132.1"/>
    <property type="molecule type" value="Genomic_DNA"/>
</dbReference>
<organism evidence="1 4">
    <name type="scientific">Bacteroides fragilis</name>
    <dbReference type="NCBI Taxonomy" id="817"/>
    <lineage>
        <taxon>Bacteria</taxon>
        <taxon>Pseudomonadati</taxon>
        <taxon>Bacteroidota</taxon>
        <taxon>Bacteroidia</taxon>
        <taxon>Bacteroidales</taxon>
        <taxon>Bacteroidaceae</taxon>
        <taxon>Bacteroides</taxon>
    </lineage>
</organism>
<reference evidence="2" key="1">
    <citation type="book" date="2014" name="THE 24TH EUROPEAN CONGRESS OF CLINICAL MICROBIOLOGY AND INFECTIOUS DISEASES" publisher="ECCMID 2014" city="Barcelona, Spain">
        <title>Identification of resistance genes in three multidrug-resistant Bacteroides fragilis isolates by whole genome sequencing.</title>
        <editorList>
            <person name="Unknown"/>
            <person name="A."/>
        </editorList>
        <authorList>
            <person name="Sydenham T.V."/>
            <person name="Hasman H."/>
            <person name="Wang M."/>
            <person name="Soki J."/>
            <person name="Nagy E."/>
            <person name="Justesen U.S."/>
        </authorList>
    </citation>
    <scope>NUCLEOTIDE SEQUENCE</scope>
    <source>
        <strain evidence="2">DCMSKEJBY0001B</strain>
    </source>
</reference>
<dbReference type="OrthoDB" id="1235465at2"/>
<evidence type="ECO:0008006" key="5">
    <source>
        <dbReference type="Google" id="ProtNLM"/>
    </source>
</evidence>
<gene>
    <name evidence="1" type="ORF">CQW34_00734</name>
    <name evidence="2" type="ORF">EC80_021190</name>
</gene>
<evidence type="ECO:0000313" key="4">
    <source>
        <dbReference type="Proteomes" id="UP000231846"/>
    </source>
</evidence>
<dbReference type="Proteomes" id="UP000036847">
    <property type="component" value="Chromosome"/>
</dbReference>
<dbReference type="RefSeq" id="WP_007480397.1">
    <property type="nucleotide sequence ID" value="NZ_CP036546.1"/>
</dbReference>
<dbReference type="AlphaFoldDB" id="A0A081U586"/>
<evidence type="ECO:0000313" key="3">
    <source>
        <dbReference type="Proteomes" id="UP000036847"/>
    </source>
</evidence>
<reference evidence="1 4" key="2">
    <citation type="journal article" date="2017" name="MBio">
        <title>Gut Symbiont Bacteroides fragilis Secretes a Eukaryotic-Like Ubiquitin Protein That Mediates Intraspecies Antagonism.</title>
        <authorList>
            <person name="Chatzidaki-Livanis M."/>
            <person name="Coyne M.J."/>
            <person name="Roelofs K.G."/>
            <person name="Gentyala R.R."/>
            <person name="Caldwell J.M."/>
            <person name="Comstock L.E."/>
        </authorList>
    </citation>
    <scope>NUCLEOTIDE SEQUENCE [LARGE SCALE GENOMIC DNA]</scope>
    <source>
        <strain evidence="1 4">12905</strain>
    </source>
</reference>
<name>A0A081U586_BACFG</name>
<reference evidence="2 3" key="4">
    <citation type="submission" date="2019-03" db="EMBL/GenBank/DDBJ databases">
        <title>Complete genome assembly of MDR B. fragilis.</title>
        <authorList>
            <person name="Sydenham T.V."/>
            <person name="Hasman H."/>
            <person name="Justesen U.S."/>
        </authorList>
    </citation>
    <scope>NUCLEOTIDE SEQUENCE [LARGE SCALE GENOMIC DNA]</scope>
    <source>
        <strain evidence="2 3">DCMSKEJBY0001B</strain>
    </source>
</reference>
<dbReference type="Proteomes" id="UP000231846">
    <property type="component" value="Unassembled WGS sequence"/>
</dbReference>
<evidence type="ECO:0000313" key="2">
    <source>
        <dbReference type="EMBL" id="QCQ47154.1"/>
    </source>
</evidence>
<sequence length="283" mass="32845">MSQFYALMPDNTVKHIPLKEEIITEIKNLFINSGATFKPEGIEEDVFDGNIVSRNGENITYVHYDLPEDFARIPCNQADMSEYNINEDMPKSIFYYDDGKFYFQIFNKKNMLQRKMVLRFEYGNVFAKMNNSAFIVEDKIHALYEEGKLYFQSYTVANQIFSLINFVTEATNAEIESFGELDGINVNTESIKHIANIKTRRLIKLLSNTDNISTFMRKASRTKTSLLNKYGVNAQINENKELVLPTNNVADLNRVLEFLNEDIFRGVITDRLYRSNSKKKDNH</sequence>
<reference evidence="1" key="3">
    <citation type="submission" date="2017-10" db="EMBL/GenBank/DDBJ databases">
        <authorList>
            <person name="Banno H."/>
            <person name="Chua N.-H."/>
        </authorList>
    </citation>
    <scope>NUCLEOTIDE SEQUENCE</scope>
    <source>
        <strain evidence="1">12905</strain>
    </source>
</reference>
<dbReference type="EMBL" id="CP036546">
    <property type="protein sequence ID" value="QCQ47154.1"/>
    <property type="molecule type" value="Genomic_DNA"/>
</dbReference>
<accession>A0A081U586</accession>
<proteinExistence type="predicted"/>